<dbReference type="HOGENOM" id="CLU_088941_0_1_5"/>
<organism evidence="1">
    <name type="scientific">Rhodopseudomonas palustris (strain BisB18)</name>
    <dbReference type="NCBI Taxonomy" id="316056"/>
    <lineage>
        <taxon>Bacteria</taxon>
        <taxon>Pseudomonadati</taxon>
        <taxon>Pseudomonadota</taxon>
        <taxon>Alphaproteobacteria</taxon>
        <taxon>Hyphomicrobiales</taxon>
        <taxon>Nitrobacteraceae</taxon>
        <taxon>Rhodopseudomonas</taxon>
    </lineage>
</organism>
<dbReference type="InterPro" id="IPR010412">
    <property type="entry name" value="DUF1007"/>
</dbReference>
<dbReference type="PIRSF" id="PIRSF008159">
    <property type="entry name" value="UCP008159_ABC"/>
    <property type="match status" value="1"/>
</dbReference>
<dbReference type="STRING" id="316056.RPC_4840"/>
<dbReference type="KEGG" id="rpc:RPC_4840"/>
<accession>Q20WX4</accession>
<evidence type="ECO:0008006" key="2">
    <source>
        <dbReference type="Google" id="ProtNLM"/>
    </source>
</evidence>
<evidence type="ECO:0000313" key="1">
    <source>
        <dbReference type="EMBL" id="ABD90362.1"/>
    </source>
</evidence>
<dbReference type="OrthoDB" id="1679673at2"/>
<protein>
    <recommendedName>
        <fullName evidence="2">ABC transporter substrate-binding protein</fullName>
    </recommendedName>
</protein>
<dbReference type="eggNOG" id="COG3683">
    <property type="taxonomic scope" value="Bacteria"/>
</dbReference>
<dbReference type="EMBL" id="CP000301">
    <property type="protein sequence ID" value="ABD90362.1"/>
    <property type="molecule type" value="Genomic_DNA"/>
</dbReference>
<dbReference type="AlphaFoldDB" id="Q20WX4"/>
<name>Q20WX4_RHOPB</name>
<dbReference type="RefSeq" id="WP_011475238.1">
    <property type="nucleotide sequence ID" value="NC_007925.1"/>
</dbReference>
<sequence length="235" mass="25906">MVDLSQRAGRGEISARGSRARTASIHGFVSSLLGLCWLIFGSGTAQAHPHVWITAHSDLVYAADGTVTGVRHAWSFDDMFSTYALQGIETKTKDVYTREDLAPLAQTNVESLKEFGFFTFAKADGRKQRFLAPVDYYLVFDNNVLTLHFTLPLKVPVKSKELAVEVFDPTYFIDFSFEQKDPVKLVGAPTGCALSFQRPNDGTADATRLGEQNFMNGDNSNYGAMFANKIIVSCP</sequence>
<proteinExistence type="predicted"/>
<reference evidence="1" key="1">
    <citation type="submission" date="2006-03" db="EMBL/GenBank/DDBJ databases">
        <title>Complete sequence of Rhodopseudomonas palustris BisB18.</title>
        <authorList>
            <consortium name="US DOE Joint Genome Institute"/>
            <person name="Copeland A."/>
            <person name="Lucas S."/>
            <person name="Lapidus A."/>
            <person name="Barry K."/>
            <person name="Detter J.C."/>
            <person name="Glavina del Rio T."/>
            <person name="Hammon N."/>
            <person name="Israni S."/>
            <person name="Dalin E."/>
            <person name="Tice H."/>
            <person name="Pitluck S."/>
            <person name="Chain P."/>
            <person name="Malfatti S."/>
            <person name="Shin M."/>
            <person name="Vergez L."/>
            <person name="Schmutz J."/>
            <person name="Larimer F."/>
            <person name="Land M."/>
            <person name="Hauser L."/>
            <person name="Pelletier D.A."/>
            <person name="Kyrpides N."/>
            <person name="Anderson I."/>
            <person name="Oda Y."/>
            <person name="Harwood C.S."/>
            <person name="Richardson P."/>
        </authorList>
    </citation>
    <scope>NUCLEOTIDE SEQUENCE [LARGE SCALE GENOMIC DNA]</scope>
    <source>
        <strain evidence="1">BisB18</strain>
    </source>
</reference>
<dbReference type="Pfam" id="PF06226">
    <property type="entry name" value="DUF1007"/>
    <property type="match status" value="1"/>
</dbReference>
<gene>
    <name evidence="1" type="ordered locus">RPC_4840</name>
</gene>
<dbReference type="InterPro" id="IPR016537">
    <property type="entry name" value="UCP008159_ABC"/>
</dbReference>